<dbReference type="PROSITE" id="PS51257">
    <property type="entry name" value="PROKAR_LIPOPROTEIN"/>
    <property type="match status" value="1"/>
</dbReference>
<dbReference type="AlphaFoldDB" id="A0AA44DFM6"/>
<sequence length="248" mass="24840">MNKKLAAALSGGAVLVLALSGCSGDEGDDGKKVEAWAKTFCDQAKPQIQKRADAQQTIISTAADGKPADVQAADSKAFRDIADTDRALARAVESAGVPPVENGEKLRQDAVKELNATATAYEGLRKQIDALDPGDQQKFADGLQDVAKGLKRIEKMDQDALARLQSGELGRAMAAQPGCRKARASAAPTATSGPAARPGAGSASPPAVSPSAASPSAAASGRTSARPSAPAGSSGPAKPSAPAGAGSE</sequence>
<dbReference type="EMBL" id="JAAXOU010000252">
    <property type="protein sequence ID" value="NKY15947.1"/>
    <property type="molecule type" value="Genomic_DNA"/>
</dbReference>
<dbReference type="Proteomes" id="UP000570003">
    <property type="component" value="Unassembled WGS sequence"/>
</dbReference>
<gene>
    <name evidence="2" type="ORF">HGA06_17925</name>
</gene>
<organism evidence="2 3">
    <name type="scientific">Streptomyces somaliensis (strain ATCC 33201 / DSM 40738 / JCM 12659 / KCTC 9044 / NCTC 11332 / NRRL B-12077 / IP 733)</name>
    <dbReference type="NCBI Taxonomy" id="1134445"/>
    <lineage>
        <taxon>Bacteria</taxon>
        <taxon>Bacillati</taxon>
        <taxon>Actinomycetota</taxon>
        <taxon>Actinomycetes</taxon>
        <taxon>Kitasatosporales</taxon>
        <taxon>Streptomycetaceae</taxon>
        <taxon>Streptomyces</taxon>
    </lineage>
</organism>
<feature type="region of interest" description="Disordered" evidence="1">
    <location>
        <begin position="172"/>
        <end position="248"/>
    </location>
</feature>
<accession>A0AA44DFM6</accession>
<evidence type="ECO:0000256" key="1">
    <source>
        <dbReference type="SAM" id="MobiDB-lite"/>
    </source>
</evidence>
<feature type="compositionally biased region" description="Low complexity" evidence="1">
    <location>
        <begin position="184"/>
        <end position="248"/>
    </location>
</feature>
<name>A0AA44DFM6_STRE0</name>
<keyword evidence="3" id="KW-1185">Reference proteome</keyword>
<proteinExistence type="predicted"/>
<reference evidence="2 3" key="1">
    <citation type="submission" date="2020-04" db="EMBL/GenBank/DDBJ databases">
        <title>MicrobeNet Type strains.</title>
        <authorList>
            <person name="Nicholson A.C."/>
        </authorList>
    </citation>
    <scope>NUCLEOTIDE SEQUENCE [LARGE SCALE GENOMIC DNA]</scope>
    <source>
        <strain evidence="2 3">DSM 40738</strain>
    </source>
</reference>
<protein>
    <submittedName>
        <fullName evidence="2">Small secreted protein</fullName>
    </submittedName>
</protein>
<evidence type="ECO:0000313" key="3">
    <source>
        <dbReference type="Proteomes" id="UP000570003"/>
    </source>
</evidence>
<comment type="caution">
    <text evidence="2">The sequence shown here is derived from an EMBL/GenBank/DDBJ whole genome shotgun (WGS) entry which is preliminary data.</text>
</comment>
<dbReference type="RefSeq" id="WP_168440196.1">
    <property type="nucleotide sequence ID" value="NZ_JAAXOU010000252.1"/>
</dbReference>
<evidence type="ECO:0000313" key="2">
    <source>
        <dbReference type="EMBL" id="NKY15947.1"/>
    </source>
</evidence>